<dbReference type="Proteomes" id="UP000601223">
    <property type="component" value="Unassembled WGS sequence"/>
</dbReference>
<dbReference type="AlphaFoldDB" id="A0A8J3JC48"/>
<evidence type="ECO:0000313" key="3">
    <source>
        <dbReference type="Proteomes" id="UP000601223"/>
    </source>
</evidence>
<gene>
    <name evidence="2" type="ORF">Cba03nite_34910</name>
</gene>
<proteinExistence type="predicted"/>
<reference evidence="2 3" key="1">
    <citation type="submission" date="2021-01" db="EMBL/GenBank/DDBJ databases">
        <title>Whole genome shotgun sequence of Catellatospora bangladeshensis NBRC 107357.</title>
        <authorList>
            <person name="Komaki H."/>
            <person name="Tamura T."/>
        </authorList>
    </citation>
    <scope>NUCLEOTIDE SEQUENCE [LARGE SCALE GENOMIC DNA]</scope>
    <source>
        <strain evidence="2 3">NBRC 107357</strain>
    </source>
</reference>
<accession>A0A8J3JC48</accession>
<sequence>MVRVTCTVNDTCQRPPVCRTVADMIRAVPACRQLLTVQAVGAFGGALAEVGAHRRQGPVEREPVRTGMAVQVTVLGRGRVQGEPVRLHHHTTSHIGHASRLGDPYDKTAIARRHRPGRARQRTLEHTKAHSTTSSWIPLCRPA</sequence>
<comment type="caution">
    <text evidence="2">The sequence shown here is derived from an EMBL/GenBank/DDBJ whole genome shotgun (WGS) entry which is preliminary data.</text>
</comment>
<name>A0A8J3JC48_9ACTN</name>
<protein>
    <submittedName>
        <fullName evidence="2">Uncharacterized protein</fullName>
    </submittedName>
</protein>
<dbReference type="EMBL" id="BONF01000018">
    <property type="protein sequence ID" value="GIF82142.1"/>
    <property type="molecule type" value="Genomic_DNA"/>
</dbReference>
<organism evidence="2 3">
    <name type="scientific">Catellatospora bangladeshensis</name>
    <dbReference type="NCBI Taxonomy" id="310355"/>
    <lineage>
        <taxon>Bacteria</taxon>
        <taxon>Bacillati</taxon>
        <taxon>Actinomycetota</taxon>
        <taxon>Actinomycetes</taxon>
        <taxon>Micromonosporales</taxon>
        <taxon>Micromonosporaceae</taxon>
        <taxon>Catellatospora</taxon>
    </lineage>
</organism>
<evidence type="ECO:0000256" key="1">
    <source>
        <dbReference type="SAM" id="MobiDB-lite"/>
    </source>
</evidence>
<keyword evidence="3" id="KW-1185">Reference proteome</keyword>
<feature type="region of interest" description="Disordered" evidence="1">
    <location>
        <begin position="115"/>
        <end position="143"/>
    </location>
</feature>
<evidence type="ECO:0000313" key="2">
    <source>
        <dbReference type="EMBL" id="GIF82142.1"/>
    </source>
</evidence>